<name>A0AAV7KTY5_PLEWA</name>
<evidence type="ECO:0000313" key="2">
    <source>
        <dbReference type="Proteomes" id="UP001066276"/>
    </source>
</evidence>
<keyword evidence="2" id="KW-1185">Reference proteome</keyword>
<dbReference type="EMBL" id="JANPWB010000016">
    <property type="protein sequence ID" value="KAJ1081677.1"/>
    <property type="molecule type" value="Genomic_DNA"/>
</dbReference>
<evidence type="ECO:0000313" key="1">
    <source>
        <dbReference type="EMBL" id="KAJ1081677.1"/>
    </source>
</evidence>
<comment type="caution">
    <text evidence="1">The sequence shown here is derived from an EMBL/GenBank/DDBJ whole genome shotgun (WGS) entry which is preliminary data.</text>
</comment>
<sequence>MSAGGTFLSQGVSPPRCRTWSLLAFAAPQLGYRSVASAILCLSSRRESRAYRSDFSCVPDWRQFHYVLQIVAQYDPYDEDRGEYQEFLSSFEESLIEALDFNVQLSVNTALSRALGPVISHLKGFTRQQGWLPPLTAFVDPIPASASQTEGKAKGEAKA</sequence>
<reference evidence="1" key="1">
    <citation type="journal article" date="2022" name="bioRxiv">
        <title>Sequencing and chromosome-scale assembly of the giantPleurodeles waltlgenome.</title>
        <authorList>
            <person name="Brown T."/>
            <person name="Elewa A."/>
            <person name="Iarovenko S."/>
            <person name="Subramanian E."/>
            <person name="Araus A.J."/>
            <person name="Petzold A."/>
            <person name="Susuki M."/>
            <person name="Suzuki K.-i.T."/>
            <person name="Hayashi T."/>
            <person name="Toyoda A."/>
            <person name="Oliveira C."/>
            <person name="Osipova E."/>
            <person name="Leigh N.D."/>
            <person name="Simon A."/>
            <person name="Yun M.H."/>
        </authorList>
    </citation>
    <scope>NUCLEOTIDE SEQUENCE</scope>
    <source>
        <strain evidence="1">20211129_DDA</strain>
        <tissue evidence="1">Liver</tissue>
    </source>
</reference>
<protein>
    <submittedName>
        <fullName evidence="1">Uncharacterized protein</fullName>
    </submittedName>
</protein>
<proteinExistence type="predicted"/>
<accession>A0AAV7KTY5</accession>
<dbReference type="Proteomes" id="UP001066276">
    <property type="component" value="Chromosome 12"/>
</dbReference>
<organism evidence="1 2">
    <name type="scientific">Pleurodeles waltl</name>
    <name type="common">Iberian ribbed newt</name>
    <dbReference type="NCBI Taxonomy" id="8319"/>
    <lineage>
        <taxon>Eukaryota</taxon>
        <taxon>Metazoa</taxon>
        <taxon>Chordata</taxon>
        <taxon>Craniata</taxon>
        <taxon>Vertebrata</taxon>
        <taxon>Euteleostomi</taxon>
        <taxon>Amphibia</taxon>
        <taxon>Batrachia</taxon>
        <taxon>Caudata</taxon>
        <taxon>Salamandroidea</taxon>
        <taxon>Salamandridae</taxon>
        <taxon>Pleurodelinae</taxon>
        <taxon>Pleurodeles</taxon>
    </lineage>
</organism>
<gene>
    <name evidence="1" type="ORF">NDU88_001855</name>
</gene>
<dbReference type="AlphaFoldDB" id="A0AAV7KTY5"/>